<evidence type="ECO:0000313" key="1">
    <source>
        <dbReference type="EMBL" id="KYD19999.1"/>
    </source>
</evidence>
<evidence type="ECO:0000313" key="2">
    <source>
        <dbReference type="Proteomes" id="UP000075683"/>
    </source>
</evidence>
<dbReference type="EMBL" id="LQYT01000037">
    <property type="protein sequence ID" value="KYD19999.1"/>
    <property type="molecule type" value="Genomic_DNA"/>
</dbReference>
<comment type="caution">
    <text evidence="1">The sequence shown here is derived from an EMBL/GenBank/DDBJ whole genome shotgun (WGS) entry which is preliminary data.</text>
</comment>
<sequence length="39" mass="4634">MERQSEWFAKAETLSADRGYDDTKLIEKCWGPVRHQTSY</sequence>
<proteinExistence type="predicted"/>
<organism evidence="1 2">
    <name type="scientific">Caldibacillus debilis</name>
    <dbReference type="NCBI Taxonomy" id="301148"/>
    <lineage>
        <taxon>Bacteria</taxon>
        <taxon>Bacillati</taxon>
        <taxon>Bacillota</taxon>
        <taxon>Bacilli</taxon>
        <taxon>Bacillales</taxon>
        <taxon>Bacillaceae</taxon>
        <taxon>Caldibacillus</taxon>
    </lineage>
</organism>
<dbReference type="Proteomes" id="UP000075683">
    <property type="component" value="Unassembled WGS sequence"/>
</dbReference>
<dbReference type="AlphaFoldDB" id="A0A150M7A8"/>
<gene>
    <name evidence="1" type="ORF">B4135_0898</name>
</gene>
<name>A0A150M7A8_9BACI</name>
<accession>A0A150M7A8</accession>
<dbReference type="STRING" id="301148.B4135_0898"/>
<protein>
    <submittedName>
        <fullName evidence="1">Uncharacterized protein</fullName>
    </submittedName>
</protein>
<reference evidence="1 2" key="1">
    <citation type="submission" date="2016-01" db="EMBL/GenBank/DDBJ databases">
        <title>Draft Genome Sequences of Seven Thermophilic Sporeformers Isolated from Foods.</title>
        <authorList>
            <person name="Berendsen E.M."/>
            <person name="Wells-Bennik M.H."/>
            <person name="Krawcyk A.O."/>
            <person name="De Jong A."/>
            <person name="Holsappel S."/>
            <person name="Eijlander R.T."/>
            <person name="Kuipers O.P."/>
        </authorList>
    </citation>
    <scope>NUCLEOTIDE SEQUENCE [LARGE SCALE GENOMIC DNA]</scope>
    <source>
        <strain evidence="1 2">B4135</strain>
    </source>
</reference>